<feature type="signal peptide" evidence="1">
    <location>
        <begin position="1"/>
        <end position="24"/>
    </location>
</feature>
<keyword evidence="3" id="KW-0378">Hydrolase</keyword>
<dbReference type="Proteomes" id="UP000644147">
    <property type="component" value="Unassembled WGS sequence"/>
</dbReference>
<evidence type="ECO:0000313" key="3">
    <source>
        <dbReference type="EMBL" id="MBK0401741.1"/>
    </source>
</evidence>
<dbReference type="InterPro" id="IPR029058">
    <property type="entry name" value="AB_hydrolase_fold"/>
</dbReference>
<dbReference type="InterPro" id="IPR053145">
    <property type="entry name" value="AB_hydrolase_Est10"/>
</dbReference>
<feature type="domain" description="Peptidase S9 prolyl oligopeptidase catalytic" evidence="2">
    <location>
        <begin position="151"/>
        <end position="318"/>
    </location>
</feature>
<proteinExistence type="predicted"/>
<dbReference type="PANTHER" id="PTHR43265:SF1">
    <property type="entry name" value="ESTERASE ESTD"/>
    <property type="match status" value="1"/>
</dbReference>
<dbReference type="PANTHER" id="PTHR43265">
    <property type="entry name" value="ESTERASE ESTD"/>
    <property type="match status" value="1"/>
</dbReference>
<gene>
    <name evidence="3" type="ORF">I5M27_02015</name>
</gene>
<feature type="chain" id="PRO_5045362476" evidence="1">
    <location>
        <begin position="25"/>
        <end position="343"/>
    </location>
</feature>
<protein>
    <submittedName>
        <fullName evidence="3">Dienelactone hydrolase family protein</fullName>
    </submittedName>
</protein>
<keyword evidence="4" id="KW-1185">Reference proteome</keyword>
<name>A0ABS1BX65_9BACT</name>
<dbReference type="RefSeq" id="WP_200504355.1">
    <property type="nucleotide sequence ID" value="NZ_JAEHFX010000001.1"/>
</dbReference>
<dbReference type="Gene3D" id="3.40.50.1820">
    <property type="entry name" value="alpha/beta hydrolase"/>
    <property type="match status" value="1"/>
</dbReference>
<dbReference type="InterPro" id="IPR001375">
    <property type="entry name" value="Peptidase_S9_cat"/>
</dbReference>
<organism evidence="3 4">
    <name type="scientific">Adhaeribacter terrigena</name>
    <dbReference type="NCBI Taxonomy" id="2793070"/>
    <lineage>
        <taxon>Bacteria</taxon>
        <taxon>Pseudomonadati</taxon>
        <taxon>Bacteroidota</taxon>
        <taxon>Cytophagia</taxon>
        <taxon>Cytophagales</taxon>
        <taxon>Hymenobacteraceae</taxon>
        <taxon>Adhaeribacter</taxon>
    </lineage>
</organism>
<comment type="caution">
    <text evidence="3">The sequence shown here is derived from an EMBL/GenBank/DDBJ whole genome shotgun (WGS) entry which is preliminary data.</text>
</comment>
<dbReference type="Pfam" id="PF00326">
    <property type="entry name" value="Peptidase_S9"/>
    <property type="match status" value="1"/>
</dbReference>
<dbReference type="SUPFAM" id="SSF53474">
    <property type="entry name" value="alpha/beta-Hydrolases"/>
    <property type="match status" value="1"/>
</dbReference>
<evidence type="ECO:0000256" key="1">
    <source>
        <dbReference type="SAM" id="SignalP"/>
    </source>
</evidence>
<dbReference type="EMBL" id="JAEHFX010000001">
    <property type="protein sequence ID" value="MBK0401741.1"/>
    <property type="molecule type" value="Genomic_DNA"/>
</dbReference>
<sequence>MNIRIKTCLLHISLFVFSGSGAMAQKYKPEDFGYRIVKMPYKKDTVDLVIHSKKGEEALRKPVMLLEKGSLPIPLLIEYEGQGFASIMPFDTRILTKDYHVVFVSKPGVPAIVNFKNITNRGEYTDPKTGLFPAKYQELNHIDYYVDRDAKVLKFLKKQPWVDSKKMVIAGHSEGGTIVAKLARISKDVTHVISSSANPFGQMATMIHQCRPYDDSTKTYTNDTFEYWEKLVNKSPDLPVHPGFTLEQQYRYELSANQPSFDNFQQIKVPVLVTYGTKDHCAPYNDFMRIAMIRDKKKNFTFKDYVGLEHNYFKVDAKGEGIPDRGTGWTQTAKDWIAWLEKN</sequence>
<accession>A0ABS1BX65</accession>
<evidence type="ECO:0000313" key="4">
    <source>
        <dbReference type="Proteomes" id="UP000644147"/>
    </source>
</evidence>
<dbReference type="GO" id="GO:0016787">
    <property type="term" value="F:hydrolase activity"/>
    <property type="evidence" value="ECO:0007669"/>
    <property type="project" value="UniProtKB-KW"/>
</dbReference>
<evidence type="ECO:0000259" key="2">
    <source>
        <dbReference type="Pfam" id="PF00326"/>
    </source>
</evidence>
<reference evidence="3 4" key="1">
    <citation type="submission" date="2020-12" db="EMBL/GenBank/DDBJ databases">
        <title>Bacterial novel species Adhaeribacter sp. BT258 isolated from soil.</title>
        <authorList>
            <person name="Jung H.-Y."/>
        </authorList>
    </citation>
    <scope>NUCLEOTIDE SEQUENCE [LARGE SCALE GENOMIC DNA]</scope>
    <source>
        <strain evidence="3 4">BT258</strain>
    </source>
</reference>
<keyword evidence="1" id="KW-0732">Signal</keyword>